<dbReference type="GO" id="GO:0046872">
    <property type="term" value="F:metal ion binding"/>
    <property type="evidence" value="ECO:0007669"/>
    <property type="project" value="UniProtKB-KW"/>
</dbReference>
<name>A0A8J2XVA9_9BACT</name>
<dbReference type="PANTHER" id="PTHR46124">
    <property type="entry name" value="D-AMINOACYL-TRNA DEACYLASE"/>
    <property type="match status" value="1"/>
</dbReference>
<dbReference type="PIRSF" id="PIRSF005902">
    <property type="entry name" value="DNase_TatD"/>
    <property type="match status" value="1"/>
</dbReference>
<dbReference type="AlphaFoldDB" id="A0A8J2XVA9"/>
<feature type="binding site" evidence="4">
    <location>
        <position position="34"/>
    </location>
    <ligand>
        <name>a divalent metal cation</name>
        <dbReference type="ChEBI" id="CHEBI:60240"/>
        <label>1</label>
    </ligand>
</feature>
<dbReference type="PANTHER" id="PTHR46124:SF4">
    <property type="entry name" value="HYDROLASE TATD"/>
    <property type="match status" value="1"/>
</dbReference>
<dbReference type="GO" id="GO:0005829">
    <property type="term" value="C:cytosol"/>
    <property type="evidence" value="ECO:0007669"/>
    <property type="project" value="TreeGrafter"/>
</dbReference>
<evidence type="ECO:0000256" key="2">
    <source>
        <dbReference type="ARBA" id="ARBA00022723"/>
    </source>
</evidence>
<evidence type="ECO:0000256" key="1">
    <source>
        <dbReference type="ARBA" id="ARBA00009275"/>
    </source>
</evidence>
<proteinExistence type="inferred from homology"/>
<dbReference type="InterPro" id="IPR001130">
    <property type="entry name" value="TatD-like"/>
</dbReference>
<comment type="similarity">
    <text evidence="1">Belongs to the metallo-dependent hydrolases superfamily. TatD-type hydrolase family.</text>
</comment>
<dbReference type="CDD" id="cd01310">
    <property type="entry name" value="TatD_DNAse"/>
    <property type="match status" value="1"/>
</dbReference>
<gene>
    <name evidence="5" type="primary">tatD</name>
    <name evidence="5" type="ORF">GCM10011511_42930</name>
</gene>
<sequence>MTGLHPCHVKQDWEAELAFVEGELQRRAWVAVGEIGLDFYWDRTFEKEQYVAFHRQVEWALHYDIPIVIHSRESMKESIGVVKEYQKGALRGIFHCFSGGADAAREIVDLGLYLGIGGVLTYKNSGLADAIRDIPLEWLVLETDAPYLSPVPFRGKRNESSYLRYVVEKLAEVKEVSVETVARITTENALKVFSPLAG</sequence>
<feature type="binding site" evidence="4">
    <location>
        <position position="95"/>
    </location>
    <ligand>
        <name>a divalent metal cation</name>
        <dbReference type="ChEBI" id="CHEBI:60240"/>
        <label>2</label>
    </ligand>
</feature>
<keyword evidence="2 4" id="KW-0479">Metal-binding</keyword>
<dbReference type="FunFam" id="3.20.20.140:FF:000005">
    <property type="entry name" value="TatD family hydrolase"/>
    <property type="match status" value="1"/>
</dbReference>
<dbReference type="PROSITE" id="PS01091">
    <property type="entry name" value="TATD_3"/>
    <property type="match status" value="1"/>
</dbReference>
<dbReference type="Gene3D" id="3.20.20.140">
    <property type="entry name" value="Metal-dependent hydrolases"/>
    <property type="match status" value="1"/>
</dbReference>
<dbReference type="InterPro" id="IPR032466">
    <property type="entry name" value="Metal_Hydrolase"/>
</dbReference>
<dbReference type="Proteomes" id="UP000607559">
    <property type="component" value="Unassembled WGS sequence"/>
</dbReference>
<comment type="caution">
    <text evidence="5">The sequence shown here is derived from an EMBL/GenBank/DDBJ whole genome shotgun (WGS) entry which is preliminary data.</text>
</comment>
<evidence type="ECO:0000313" key="6">
    <source>
        <dbReference type="Proteomes" id="UP000607559"/>
    </source>
</evidence>
<feature type="binding site" evidence="4">
    <location>
        <position position="70"/>
    </location>
    <ligand>
        <name>a divalent metal cation</name>
        <dbReference type="ChEBI" id="CHEBI:60240"/>
        <label>2</label>
    </ligand>
</feature>
<dbReference type="Pfam" id="PF01026">
    <property type="entry name" value="TatD_DNase"/>
    <property type="match status" value="1"/>
</dbReference>
<accession>A0A8J2XVA9</accession>
<dbReference type="EMBL" id="BMJC01000004">
    <property type="protein sequence ID" value="GGB14501.1"/>
    <property type="molecule type" value="Genomic_DNA"/>
</dbReference>
<evidence type="ECO:0000256" key="3">
    <source>
        <dbReference type="ARBA" id="ARBA00022801"/>
    </source>
</evidence>
<dbReference type="SUPFAM" id="SSF51556">
    <property type="entry name" value="Metallo-dependent hydrolases"/>
    <property type="match status" value="1"/>
</dbReference>
<protein>
    <submittedName>
        <fullName evidence="5">TatD family hydrolase</fullName>
    </submittedName>
</protein>
<feature type="binding site" evidence="4">
    <location>
        <position position="144"/>
    </location>
    <ligand>
        <name>a divalent metal cation</name>
        <dbReference type="ChEBI" id="CHEBI:60240"/>
        <label>1</label>
    </ligand>
</feature>
<dbReference type="GO" id="GO:0016788">
    <property type="term" value="F:hydrolase activity, acting on ester bonds"/>
    <property type="evidence" value="ECO:0007669"/>
    <property type="project" value="InterPro"/>
</dbReference>
<keyword evidence="3 5" id="KW-0378">Hydrolase</keyword>
<dbReference type="InterPro" id="IPR018228">
    <property type="entry name" value="DNase_TatD-rel_CS"/>
</dbReference>
<evidence type="ECO:0000313" key="5">
    <source>
        <dbReference type="EMBL" id="GGB14501.1"/>
    </source>
</evidence>
<reference evidence="5" key="2">
    <citation type="submission" date="2020-09" db="EMBL/GenBank/DDBJ databases">
        <authorList>
            <person name="Sun Q."/>
            <person name="Zhou Y."/>
        </authorList>
    </citation>
    <scope>NUCLEOTIDE SEQUENCE</scope>
    <source>
        <strain evidence="5">CGMCC 1.15448</strain>
    </source>
</reference>
<keyword evidence="6" id="KW-1185">Reference proteome</keyword>
<organism evidence="5 6">
    <name type="scientific">Puia dinghuensis</name>
    <dbReference type="NCBI Taxonomy" id="1792502"/>
    <lineage>
        <taxon>Bacteria</taxon>
        <taxon>Pseudomonadati</taxon>
        <taxon>Bacteroidota</taxon>
        <taxon>Chitinophagia</taxon>
        <taxon>Chitinophagales</taxon>
        <taxon>Chitinophagaceae</taxon>
        <taxon>Puia</taxon>
    </lineage>
</organism>
<evidence type="ECO:0000256" key="4">
    <source>
        <dbReference type="PIRSR" id="PIRSR005902-1"/>
    </source>
</evidence>
<reference evidence="5" key="1">
    <citation type="journal article" date="2014" name="Int. J. Syst. Evol. Microbiol.">
        <title>Complete genome sequence of Corynebacterium casei LMG S-19264T (=DSM 44701T), isolated from a smear-ripened cheese.</title>
        <authorList>
            <consortium name="US DOE Joint Genome Institute (JGI-PGF)"/>
            <person name="Walter F."/>
            <person name="Albersmeier A."/>
            <person name="Kalinowski J."/>
            <person name="Ruckert C."/>
        </authorList>
    </citation>
    <scope>NUCLEOTIDE SEQUENCE</scope>
    <source>
        <strain evidence="5">CGMCC 1.15448</strain>
    </source>
</reference>